<reference evidence="3 4" key="1">
    <citation type="submission" date="2020-04" db="EMBL/GenBank/DDBJ databases">
        <title>Thermobifida alba genome sequencing and assembly.</title>
        <authorList>
            <person name="Luzics S."/>
            <person name="Horvath B."/>
            <person name="Nagy I."/>
            <person name="Toth A."/>
            <person name="Nagy I."/>
            <person name="Kukolya J."/>
        </authorList>
    </citation>
    <scope>NUCLEOTIDE SEQUENCE [LARGE SCALE GENOMIC DNA]</scope>
    <source>
        <strain evidence="3 4">DSM 43795</strain>
    </source>
</reference>
<evidence type="ECO:0000313" key="3">
    <source>
        <dbReference type="EMBL" id="UPT23458.1"/>
    </source>
</evidence>
<keyword evidence="2" id="KW-1133">Transmembrane helix</keyword>
<protein>
    <submittedName>
        <fullName evidence="3">Uncharacterized protein</fullName>
    </submittedName>
</protein>
<organism evidence="3 4">
    <name type="scientific">Thermobifida alba</name>
    <name type="common">Thermomonospora alba</name>
    <dbReference type="NCBI Taxonomy" id="53522"/>
    <lineage>
        <taxon>Bacteria</taxon>
        <taxon>Bacillati</taxon>
        <taxon>Actinomycetota</taxon>
        <taxon>Actinomycetes</taxon>
        <taxon>Streptosporangiales</taxon>
        <taxon>Nocardiopsidaceae</taxon>
        <taxon>Thermobifida</taxon>
    </lineage>
</organism>
<feature type="transmembrane region" description="Helical" evidence="2">
    <location>
        <begin position="39"/>
        <end position="62"/>
    </location>
</feature>
<proteinExistence type="predicted"/>
<sequence length="116" mass="11875">MSPVAPYNPNVPPPPNPYTRPGHGGGAARTPVRSSRAAVALHFLLGLGVMLFLVPAVVLFPSGLMGGLLSRAVLVGLVVLGPVLAFGRRRRTDRALGRGLLAGTPAGAAVAVLLWP</sequence>
<evidence type="ECO:0000256" key="2">
    <source>
        <dbReference type="SAM" id="Phobius"/>
    </source>
</evidence>
<evidence type="ECO:0000256" key="1">
    <source>
        <dbReference type="SAM" id="MobiDB-lite"/>
    </source>
</evidence>
<name>A0ABY4L707_THEAE</name>
<gene>
    <name evidence="3" type="ORF">FOF52_10665</name>
</gene>
<feature type="transmembrane region" description="Helical" evidence="2">
    <location>
        <begin position="68"/>
        <end position="87"/>
    </location>
</feature>
<dbReference type="Proteomes" id="UP000832041">
    <property type="component" value="Chromosome"/>
</dbReference>
<feature type="region of interest" description="Disordered" evidence="1">
    <location>
        <begin position="1"/>
        <end position="30"/>
    </location>
</feature>
<feature type="transmembrane region" description="Helical" evidence="2">
    <location>
        <begin position="99"/>
        <end position="115"/>
    </location>
</feature>
<feature type="compositionally biased region" description="Pro residues" evidence="1">
    <location>
        <begin position="9"/>
        <end position="18"/>
    </location>
</feature>
<accession>A0ABY4L707</accession>
<keyword evidence="4" id="KW-1185">Reference proteome</keyword>
<evidence type="ECO:0000313" key="4">
    <source>
        <dbReference type="Proteomes" id="UP000832041"/>
    </source>
</evidence>
<keyword evidence="2" id="KW-0472">Membrane</keyword>
<keyword evidence="2" id="KW-0812">Transmembrane</keyword>
<dbReference type="EMBL" id="CP051627">
    <property type="protein sequence ID" value="UPT23458.1"/>
    <property type="molecule type" value="Genomic_DNA"/>
</dbReference>